<organism evidence="2 3">
    <name type="scientific">Bombilactobacillus bombi</name>
    <dbReference type="NCBI Taxonomy" id="1303590"/>
    <lineage>
        <taxon>Bacteria</taxon>
        <taxon>Bacillati</taxon>
        <taxon>Bacillota</taxon>
        <taxon>Bacilli</taxon>
        <taxon>Lactobacillales</taxon>
        <taxon>Lactobacillaceae</taxon>
        <taxon>Bombilactobacillus</taxon>
    </lineage>
</organism>
<evidence type="ECO:0000313" key="3">
    <source>
        <dbReference type="Proteomes" id="UP000284109"/>
    </source>
</evidence>
<gene>
    <name evidence="2" type="ORF">DS831_01795</name>
</gene>
<dbReference type="RefSeq" id="WP_118899812.1">
    <property type="nucleotide sequence ID" value="NZ_QOCR01000001.1"/>
</dbReference>
<name>A0A417ZJP2_9LACO</name>
<proteinExistence type="predicted"/>
<protein>
    <recommendedName>
        <fullName evidence="1">Xylose isomerase-like TIM barrel domain-containing protein</fullName>
    </recommendedName>
</protein>
<dbReference type="InterPro" id="IPR036237">
    <property type="entry name" value="Xyl_isomerase-like_sf"/>
</dbReference>
<reference evidence="2 3" key="1">
    <citation type="submission" date="2018-07" db="EMBL/GenBank/DDBJ databases">
        <title>Genome sequences of six Lactobacillus spp. isolated from bumble bee guts.</title>
        <authorList>
            <person name="Motta E.V.S."/>
            <person name="Moran N.A."/>
        </authorList>
    </citation>
    <scope>NUCLEOTIDE SEQUENCE [LARGE SCALE GENOMIC DNA]</scope>
    <source>
        <strain evidence="2 3">BI-1.1</strain>
    </source>
</reference>
<comment type="caution">
    <text evidence="2">The sequence shown here is derived from an EMBL/GenBank/DDBJ whole genome shotgun (WGS) entry which is preliminary data.</text>
</comment>
<evidence type="ECO:0000259" key="1">
    <source>
        <dbReference type="Pfam" id="PF01261"/>
    </source>
</evidence>
<dbReference type="InterPro" id="IPR013022">
    <property type="entry name" value="Xyl_isomerase-like_TIM-brl"/>
</dbReference>
<dbReference type="Gene3D" id="3.20.20.150">
    <property type="entry name" value="Divalent-metal-dependent TIM barrel enzymes"/>
    <property type="match status" value="1"/>
</dbReference>
<dbReference type="OrthoDB" id="2237247at2"/>
<feature type="domain" description="Xylose isomerase-like TIM barrel" evidence="1">
    <location>
        <begin position="34"/>
        <end position="245"/>
    </location>
</feature>
<keyword evidence="3" id="KW-1185">Reference proteome</keyword>
<dbReference type="Pfam" id="PF01261">
    <property type="entry name" value="AP_endonuc_2"/>
    <property type="match status" value="1"/>
</dbReference>
<evidence type="ECO:0000313" key="2">
    <source>
        <dbReference type="EMBL" id="RHW52086.1"/>
    </source>
</evidence>
<dbReference type="AlphaFoldDB" id="A0A417ZJP2"/>
<sequence>MKWGGSVSKTFIINTAAFKTPDCQSLNQLSKISEAKQLGYSAIEIRNELLTGDNQELIAIATKAKELNIEVYFSVGDVLFSNNELNPKLSRYIEQMHLLDSRNLKINLGIFDSTNQNNLVEQLSQIIDNSYSIYIENNQTPIENDLQQTIEFFRIIPKTFNISYCFDIANWEWLNTNVYNAAKELAPVTRYVHLKNISDKNGKKEVTSLSQGILDWQRLIQILNMTDKFGFEYYAEPDILKSDLALVKHSLL</sequence>
<accession>A0A417ZJP2</accession>
<dbReference type="SUPFAM" id="SSF51658">
    <property type="entry name" value="Xylose isomerase-like"/>
    <property type="match status" value="1"/>
</dbReference>
<dbReference type="EMBL" id="QOCR01000001">
    <property type="protein sequence ID" value="RHW52086.1"/>
    <property type="molecule type" value="Genomic_DNA"/>
</dbReference>
<dbReference type="Proteomes" id="UP000284109">
    <property type="component" value="Unassembled WGS sequence"/>
</dbReference>